<evidence type="ECO:0000313" key="2">
    <source>
        <dbReference type="EMBL" id="SVD76746.1"/>
    </source>
</evidence>
<name>A0A382Y0E6_9ZZZZ</name>
<keyword evidence="1" id="KW-0812">Transmembrane</keyword>
<keyword evidence="1" id="KW-1133">Transmembrane helix</keyword>
<protein>
    <submittedName>
        <fullName evidence="2">Uncharacterized protein</fullName>
    </submittedName>
</protein>
<evidence type="ECO:0000256" key="1">
    <source>
        <dbReference type="SAM" id="Phobius"/>
    </source>
</evidence>
<dbReference type="EMBL" id="UINC01171928">
    <property type="protein sequence ID" value="SVD76746.1"/>
    <property type="molecule type" value="Genomic_DNA"/>
</dbReference>
<accession>A0A382Y0E6</accession>
<sequence>MRYVLAGTIFLSSSMLFHLRHLTGEANQKSVLFGTSIGFAVLCVTLLTLHTTGAINAIPPIIATGCLSILCFFSQNKLKAKEG</sequence>
<reference evidence="2" key="1">
    <citation type="submission" date="2018-05" db="EMBL/GenBank/DDBJ databases">
        <authorList>
            <person name="Lanie J.A."/>
            <person name="Ng W.-L."/>
            <person name="Kazmierczak K.M."/>
            <person name="Andrzejewski T.M."/>
            <person name="Davidsen T.M."/>
            <person name="Wayne K.J."/>
            <person name="Tettelin H."/>
            <person name="Glass J.I."/>
            <person name="Rusch D."/>
            <person name="Podicherti R."/>
            <person name="Tsui H.-C.T."/>
            <person name="Winkler M.E."/>
        </authorList>
    </citation>
    <scope>NUCLEOTIDE SEQUENCE</scope>
</reference>
<feature type="transmembrane region" description="Helical" evidence="1">
    <location>
        <begin position="55"/>
        <end position="73"/>
    </location>
</feature>
<keyword evidence="1" id="KW-0472">Membrane</keyword>
<organism evidence="2">
    <name type="scientific">marine metagenome</name>
    <dbReference type="NCBI Taxonomy" id="408172"/>
    <lineage>
        <taxon>unclassified sequences</taxon>
        <taxon>metagenomes</taxon>
        <taxon>ecological metagenomes</taxon>
    </lineage>
</organism>
<proteinExistence type="predicted"/>
<feature type="transmembrane region" description="Helical" evidence="1">
    <location>
        <begin position="30"/>
        <end position="49"/>
    </location>
</feature>
<dbReference type="AlphaFoldDB" id="A0A382Y0E6"/>
<gene>
    <name evidence="2" type="ORF">METZ01_LOCUS429600</name>
</gene>